<dbReference type="OrthoDB" id="6555623at2"/>
<keyword evidence="3" id="KW-1185">Reference proteome</keyword>
<name>A0A1C4D2S0_9ENTR</name>
<evidence type="ECO:0000259" key="1">
    <source>
        <dbReference type="Pfam" id="PF07007"/>
    </source>
</evidence>
<dbReference type="Gene3D" id="1.20.1270.180">
    <property type="match status" value="1"/>
</dbReference>
<evidence type="ECO:0000313" key="2">
    <source>
        <dbReference type="EMBL" id="SCC25528.1"/>
    </source>
</evidence>
<evidence type="ECO:0000313" key="3">
    <source>
        <dbReference type="Proteomes" id="UP000198515"/>
    </source>
</evidence>
<proteinExistence type="predicted"/>
<dbReference type="InterPro" id="IPR009739">
    <property type="entry name" value="LprI-like_N"/>
</dbReference>
<organism evidence="2 3">
    <name type="scientific">Kosakonia oryziphila</name>
    <dbReference type="NCBI Taxonomy" id="1005667"/>
    <lineage>
        <taxon>Bacteria</taxon>
        <taxon>Pseudomonadati</taxon>
        <taxon>Pseudomonadota</taxon>
        <taxon>Gammaproteobacteria</taxon>
        <taxon>Enterobacterales</taxon>
        <taxon>Enterobacteriaceae</taxon>
        <taxon>Kosakonia</taxon>
    </lineage>
</organism>
<protein>
    <recommendedName>
        <fullName evidence="1">Lysozyme inhibitor LprI-like N-terminal domain-containing protein</fullName>
    </recommendedName>
</protein>
<dbReference type="Proteomes" id="UP000198515">
    <property type="component" value="Unassembled WGS sequence"/>
</dbReference>
<dbReference type="EMBL" id="FMBC01000014">
    <property type="protein sequence ID" value="SCC25528.1"/>
    <property type="molecule type" value="Genomic_DNA"/>
</dbReference>
<dbReference type="Pfam" id="PF07007">
    <property type="entry name" value="LprI"/>
    <property type="match status" value="1"/>
</dbReference>
<accession>A0A1C4D2S0</accession>
<feature type="domain" description="Lysozyme inhibitor LprI-like N-terminal" evidence="1">
    <location>
        <begin position="39"/>
        <end position="141"/>
    </location>
</feature>
<reference evidence="3" key="1">
    <citation type="submission" date="2016-08" db="EMBL/GenBank/DDBJ databases">
        <authorList>
            <person name="Varghese N."/>
            <person name="Submissions Spin"/>
        </authorList>
    </citation>
    <scope>NUCLEOTIDE SEQUENCE [LARGE SCALE GENOMIC DNA]</scope>
    <source>
        <strain evidence="3">REICA_142</strain>
    </source>
</reference>
<dbReference type="RefSeq" id="WP_090135337.1">
    <property type="nucleotide sequence ID" value="NZ_FMBC01000014.1"/>
</dbReference>
<sequence>MKEKIFSLIVVLMFSLPSYAKLSIGYERDSCFKEHKEIADAYNCLYQKRVESDSQLDALISEASKKIISNYDYPTEKPDSSDETVGSVYSKYFLDSQKAWMTYKKNLCLGVASSIGEGAHDYQSYKDQCEINLNKRHIEELHMMDLPPAK</sequence>
<dbReference type="AlphaFoldDB" id="A0A1C4D2S0"/>
<gene>
    <name evidence="2" type="ORF">GA0061070_101446</name>
</gene>